<name>A0A5R8WMX6_9BACT</name>
<proteinExistence type="predicted"/>
<dbReference type="RefSeq" id="WP_138079272.1">
    <property type="nucleotide sequence ID" value="NZ_VAJM01000008.1"/>
</dbReference>
<evidence type="ECO:0000313" key="3">
    <source>
        <dbReference type="Proteomes" id="UP000305517"/>
    </source>
</evidence>
<reference evidence="2 3" key="1">
    <citation type="submission" date="2019-05" db="EMBL/GenBank/DDBJ databases">
        <title>Hymenobacter edaphi sp. nov., isolated from abandoned arsenic-contaminated farmland soil.</title>
        <authorList>
            <person name="Nie L."/>
        </authorList>
    </citation>
    <scope>NUCLEOTIDE SEQUENCE [LARGE SCALE GENOMIC DNA]</scope>
    <source>
        <strain evidence="2 3">1-3-3-8</strain>
    </source>
</reference>
<feature type="compositionally biased region" description="Basic and acidic residues" evidence="1">
    <location>
        <begin position="1"/>
        <end position="12"/>
    </location>
</feature>
<organism evidence="2 3">
    <name type="scientific">Hymenobacter jeollabukensis</name>
    <dbReference type="NCBI Taxonomy" id="2025313"/>
    <lineage>
        <taxon>Bacteria</taxon>
        <taxon>Pseudomonadati</taxon>
        <taxon>Bacteroidota</taxon>
        <taxon>Cytophagia</taxon>
        <taxon>Cytophagales</taxon>
        <taxon>Hymenobacteraceae</taxon>
        <taxon>Hymenobacter</taxon>
    </lineage>
</organism>
<dbReference type="OrthoDB" id="893763at2"/>
<sequence>MKTPFRLDEHPRRPQPPLAPPAADYFDKLPLRVMHRVRPAAEPAPLWGWFASLSAPLRTALASVVLLLTFVGSFWLTSRPGGLPAAGVARRANAAQALAAVPRAEAVQYLLSDAAPRVTLADLADTHVAERALTADFLPGTDAEIQAALDEQPSLDVYL</sequence>
<feature type="region of interest" description="Disordered" evidence="1">
    <location>
        <begin position="1"/>
        <end position="20"/>
    </location>
</feature>
<keyword evidence="3" id="KW-1185">Reference proteome</keyword>
<protein>
    <submittedName>
        <fullName evidence="2">Uncharacterized protein</fullName>
    </submittedName>
</protein>
<evidence type="ECO:0000313" key="2">
    <source>
        <dbReference type="EMBL" id="TLM91107.1"/>
    </source>
</evidence>
<accession>A0A5R8WMX6</accession>
<dbReference type="Proteomes" id="UP000305517">
    <property type="component" value="Unassembled WGS sequence"/>
</dbReference>
<gene>
    <name evidence="2" type="ORF">FDY95_16050</name>
</gene>
<comment type="caution">
    <text evidence="2">The sequence shown here is derived from an EMBL/GenBank/DDBJ whole genome shotgun (WGS) entry which is preliminary data.</text>
</comment>
<dbReference type="AlphaFoldDB" id="A0A5R8WMX6"/>
<dbReference type="EMBL" id="VAJM01000008">
    <property type="protein sequence ID" value="TLM91107.1"/>
    <property type="molecule type" value="Genomic_DNA"/>
</dbReference>
<evidence type="ECO:0000256" key="1">
    <source>
        <dbReference type="SAM" id="MobiDB-lite"/>
    </source>
</evidence>